<keyword evidence="1" id="KW-0479">Metal-binding</keyword>
<keyword evidence="9" id="KW-1185">Reference proteome</keyword>
<dbReference type="AlphaFoldDB" id="B3RWS6"/>
<dbReference type="SMART" id="SM00547">
    <property type="entry name" value="ZnF_RBZ"/>
    <property type="match status" value="1"/>
</dbReference>
<dbReference type="EMBL" id="DS985245">
    <property type="protein sequence ID" value="EDV25177.1"/>
    <property type="molecule type" value="Genomic_DNA"/>
</dbReference>
<dbReference type="PROSITE" id="PS50199">
    <property type="entry name" value="ZF_RANBP2_2"/>
    <property type="match status" value="1"/>
</dbReference>
<evidence type="ECO:0000256" key="5">
    <source>
        <dbReference type="SAM" id="Coils"/>
    </source>
</evidence>
<dbReference type="HOGENOM" id="CLU_802497_0_0_1"/>
<feature type="region of interest" description="Disordered" evidence="6">
    <location>
        <begin position="229"/>
        <end position="346"/>
    </location>
</feature>
<evidence type="ECO:0000256" key="4">
    <source>
        <dbReference type="PROSITE-ProRule" id="PRU00322"/>
    </source>
</evidence>
<dbReference type="KEGG" id="tad:TRIADDRAFT_56861"/>
<dbReference type="Proteomes" id="UP000009022">
    <property type="component" value="Unassembled WGS sequence"/>
</dbReference>
<dbReference type="PROSITE" id="PS01358">
    <property type="entry name" value="ZF_RANBP2_1"/>
    <property type="match status" value="1"/>
</dbReference>
<feature type="coiled-coil region" evidence="5">
    <location>
        <begin position="138"/>
        <end position="200"/>
    </location>
</feature>
<dbReference type="InterPro" id="IPR027417">
    <property type="entry name" value="P-loop_NTPase"/>
</dbReference>
<keyword evidence="5" id="KW-0175">Coiled coil</keyword>
<evidence type="ECO:0000256" key="1">
    <source>
        <dbReference type="ARBA" id="ARBA00022723"/>
    </source>
</evidence>
<feature type="compositionally biased region" description="Pro residues" evidence="6">
    <location>
        <begin position="241"/>
        <end position="250"/>
    </location>
</feature>
<dbReference type="InParanoid" id="B3RWS6"/>
<feature type="domain" description="RanBP2-type" evidence="7">
    <location>
        <begin position="200"/>
        <end position="231"/>
    </location>
</feature>
<dbReference type="Gene3D" id="3.40.50.300">
    <property type="entry name" value="P-loop containing nucleotide triphosphate hydrolases"/>
    <property type="match status" value="1"/>
</dbReference>
<reference evidence="8 9" key="1">
    <citation type="journal article" date="2008" name="Nature">
        <title>The Trichoplax genome and the nature of placozoans.</title>
        <authorList>
            <person name="Srivastava M."/>
            <person name="Begovic E."/>
            <person name="Chapman J."/>
            <person name="Putnam N.H."/>
            <person name="Hellsten U."/>
            <person name="Kawashima T."/>
            <person name="Kuo A."/>
            <person name="Mitros T."/>
            <person name="Salamov A."/>
            <person name="Carpenter M.L."/>
            <person name="Signorovitch A.Y."/>
            <person name="Moreno M.A."/>
            <person name="Kamm K."/>
            <person name="Grimwood J."/>
            <person name="Schmutz J."/>
            <person name="Shapiro H."/>
            <person name="Grigoriev I.V."/>
            <person name="Buss L.W."/>
            <person name="Schierwater B."/>
            <person name="Dellaporta S.L."/>
            <person name="Rokhsar D.S."/>
        </authorList>
    </citation>
    <scope>NUCLEOTIDE SEQUENCE [LARGE SCALE GENOMIC DNA]</scope>
    <source>
        <strain evidence="8 9">Grell-BS-1999</strain>
    </source>
</reference>
<name>B3RWS6_TRIAD</name>
<dbReference type="CTD" id="6753857"/>
<gene>
    <name evidence="8" type="ORF">TRIADDRAFT_56861</name>
</gene>
<dbReference type="GO" id="GO:0008270">
    <property type="term" value="F:zinc ion binding"/>
    <property type="evidence" value="ECO:0007669"/>
    <property type="project" value="UniProtKB-KW"/>
</dbReference>
<dbReference type="Gene3D" id="2.30.30.380">
    <property type="entry name" value="Zn-finger domain of Sec23/24"/>
    <property type="match status" value="1"/>
</dbReference>
<feature type="region of interest" description="Disordered" evidence="6">
    <location>
        <begin position="77"/>
        <end position="127"/>
    </location>
</feature>
<protein>
    <recommendedName>
        <fullName evidence="7">RanBP2-type domain-containing protein</fullName>
    </recommendedName>
</protein>
<dbReference type="InterPro" id="IPR036443">
    <property type="entry name" value="Znf_RanBP2_sf"/>
</dbReference>
<dbReference type="InterPro" id="IPR001876">
    <property type="entry name" value="Znf_RanBP2"/>
</dbReference>
<evidence type="ECO:0000313" key="8">
    <source>
        <dbReference type="EMBL" id="EDV25177.1"/>
    </source>
</evidence>
<organism evidence="8 9">
    <name type="scientific">Trichoplax adhaerens</name>
    <name type="common">Trichoplax reptans</name>
    <dbReference type="NCBI Taxonomy" id="10228"/>
    <lineage>
        <taxon>Eukaryota</taxon>
        <taxon>Metazoa</taxon>
        <taxon>Placozoa</taxon>
        <taxon>Uniplacotomia</taxon>
        <taxon>Trichoplacea</taxon>
        <taxon>Trichoplacidae</taxon>
        <taxon>Trichoplax</taxon>
    </lineage>
</organism>
<sequence length="346" mass="39017">MASENTQNEKIELSPTDQLIKEFPNVDPATILACYEQSGNNLALCRQILSGDHESDPTPNPETPRPDRLHISFSHSLIISSPPSTPTPSDTMRPIPSVSPFDDGSPWSNATSGTTSEDESGTLNAQSQNRIRDQLFSLNVTKKRIERKEEELQQLKIAIEEKQQKLQLSNERAKALAKNIDILKEDIDSLQRSIRLLSDRPTTPQWKCSRCTYLNDYSLVKCEMCEQPRHPEDETSTTIPSTPPPRPPRPQISDKPHYPYQERQFYTPPSPPPPTCAPLIPANSAEGTEFNHQGNSRNFFTHQSISESTLQNNQSHRPANYGRSNSSASYTYGSQYQRANSFHETR</sequence>
<evidence type="ECO:0000256" key="3">
    <source>
        <dbReference type="ARBA" id="ARBA00022833"/>
    </source>
</evidence>
<keyword evidence="2 4" id="KW-0863">Zinc-finger</keyword>
<proteinExistence type="predicted"/>
<evidence type="ECO:0000313" key="9">
    <source>
        <dbReference type="Proteomes" id="UP000009022"/>
    </source>
</evidence>
<dbReference type="RefSeq" id="XP_002113067.1">
    <property type="nucleotide sequence ID" value="XM_002113031.1"/>
</dbReference>
<keyword evidence="3" id="KW-0862">Zinc</keyword>
<dbReference type="OrthoDB" id="9985428at2759"/>
<evidence type="ECO:0000256" key="2">
    <source>
        <dbReference type="ARBA" id="ARBA00022771"/>
    </source>
</evidence>
<feature type="compositionally biased region" description="Polar residues" evidence="6">
    <location>
        <begin position="290"/>
        <end position="340"/>
    </location>
</feature>
<dbReference type="GeneID" id="6753857"/>
<dbReference type="SUPFAM" id="SSF90209">
    <property type="entry name" value="Ran binding protein zinc finger-like"/>
    <property type="match status" value="1"/>
</dbReference>
<evidence type="ECO:0000259" key="7">
    <source>
        <dbReference type="PROSITE" id="PS50199"/>
    </source>
</evidence>
<evidence type="ECO:0000256" key="6">
    <source>
        <dbReference type="SAM" id="MobiDB-lite"/>
    </source>
</evidence>
<accession>B3RWS6</accession>